<evidence type="ECO:0000256" key="1">
    <source>
        <dbReference type="SAM" id="MobiDB-lite"/>
    </source>
</evidence>
<proteinExistence type="predicted"/>
<feature type="non-terminal residue" evidence="2">
    <location>
        <position position="1"/>
    </location>
</feature>
<gene>
    <name evidence="2" type="ORF">HAX54_033116</name>
</gene>
<sequence>GAAAPNFLILEFEELEDGVPFIDLLGKQPKAEGKCPRDGVGDEGKSHKKKKHKKSNQEKAKLREALKQSRVKEEM</sequence>
<keyword evidence="3" id="KW-1185">Reference proteome</keyword>
<accession>A0ABS8VCU2</accession>
<dbReference type="EMBL" id="JACEIK010004229">
    <property type="protein sequence ID" value="MCD9644702.1"/>
    <property type="molecule type" value="Genomic_DNA"/>
</dbReference>
<dbReference type="Proteomes" id="UP000823775">
    <property type="component" value="Unassembled WGS sequence"/>
</dbReference>
<feature type="compositionally biased region" description="Basic and acidic residues" evidence="1">
    <location>
        <begin position="29"/>
        <end position="45"/>
    </location>
</feature>
<protein>
    <submittedName>
        <fullName evidence="2">Uncharacterized protein</fullName>
    </submittedName>
</protein>
<evidence type="ECO:0000313" key="2">
    <source>
        <dbReference type="EMBL" id="MCD9644702.1"/>
    </source>
</evidence>
<comment type="caution">
    <text evidence="2">The sequence shown here is derived from an EMBL/GenBank/DDBJ whole genome shotgun (WGS) entry which is preliminary data.</text>
</comment>
<organism evidence="2 3">
    <name type="scientific">Datura stramonium</name>
    <name type="common">Jimsonweed</name>
    <name type="synonym">Common thornapple</name>
    <dbReference type="NCBI Taxonomy" id="4076"/>
    <lineage>
        <taxon>Eukaryota</taxon>
        <taxon>Viridiplantae</taxon>
        <taxon>Streptophyta</taxon>
        <taxon>Embryophyta</taxon>
        <taxon>Tracheophyta</taxon>
        <taxon>Spermatophyta</taxon>
        <taxon>Magnoliopsida</taxon>
        <taxon>eudicotyledons</taxon>
        <taxon>Gunneridae</taxon>
        <taxon>Pentapetalae</taxon>
        <taxon>asterids</taxon>
        <taxon>lamiids</taxon>
        <taxon>Solanales</taxon>
        <taxon>Solanaceae</taxon>
        <taxon>Solanoideae</taxon>
        <taxon>Datureae</taxon>
        <taxon>Datura</taxon>
    </lineage>
</organism>
<feature type="compositionally biased region" description="Basic and acidic residues" evidence="1">
    <location>
        <begin position="55"/>
        <end position="75"/>
    </location>
</feature>
<name>A0ABS8VCU2_DATST</name>
<evidence type="ECO:0000313" key="3">
    <source>
        <dbReference type="Proteomes" id="UP000823775"/>
    </source>
</evidence>
<reference evidence="2 3" key="1">
    <citation type="journal article" date="2021" name="BMC Genomics">
        <title>Datura genome reveals duplications of psychoactive alkaloid biosynthetic genes and high mutation rate following tissue culture.</title>
        <authorList>
            <person name="Rajewski A."/>
            <person name="Carter-House D."/>
            <person name="Stajich J."/>
            <person name="Litt A."/>
        </authorList>
    </citation>
    <scope>NUCLEOTIDE SEQUENCE [LARGE SCALE GENOMIC DNA]</scope>
    <source>
        <strain evidence="2">AR-01</strain>
    </source>
</reference>
<feature type="region of interest" description="Disordered" evidence="1">
    <location>
        <begin position="28"/>
        <end position="75"/>
    </location>
</feature>